<name>A0ABS1GHN7_9AQUI</name>
<dbReference type="RefSeq" id="WP_200673724.1">
    <property type="nucleotide sequence ID" value="NZ_JAACYA010000001.1"/>
</dbReference>
<protein>
    <submittedName>
        <fullName evidence="1">Uncharacterized protein</fullName>
    </submittedName>
</protein>
<reference evidence="1 2" key="1">
    <citation type="journal article" date="2021" name="Syst. Appl. Microbiol.">
        <title>Persephonella atlantica sp. nov.: How to adapt to physico-chemical gradients in high temperature hydrothermal habitats.</title>
        <authorList>
            <person name="Francois D.X."/>
            <person name="Godfroy A."/>
            <person name="Mathien C."/>
            <person name="Aube J."/>
            <person name="Cathalot C."/>
            <person name="Lesongeur F."/>
            <person name="L'Haridon S."/>
            <person name="Philippon X."/>
            <person name="Roussel E.G."/>
        </authorList>
    </citation>
    <scope>NUCLEOTIDE SEQUENCE [LARGE SCALE GENOMIC DNA]</scope>
    <source>
        <strain evidence="1 2">MO1340</strain>
    </source>
</reference>
<dbReference type="EMBL" id="JAACYA010000001">
    <property type="protein sequence ID" value="MBK3332346.1"/>
    <property type="molecule type" value="Genomic_DNA"/>
</dbReference>
<keyword evidence="2" id="KW-1185">Reference proteome</keyword>
<organism evidence="1 2">
    <name type="scientific">Persephonella atlantica</name>
    <dbReference type="NCBI Taxonomy" id="2699429"/>
    <lineage>
        <taxon>Bacteria</taxon>
        <taxon>Pseudomonadati</taxon>
        <taxon>Aquificota</taxon>
        <taxon>Aquificia</taxon>
        <taxon>Aquificales</taxon>
        <taxon>Hydrogenothermaceae</taxon>
        <taxon>Persephonella</taxon>
    </lineage>
</organism>
<evidence type="ECO:0000313" key="2">
    <source>
        <dbReference type="Proteomes" id="UP000772812"/>
    </source>
</evidence>
<accession>A0ABS1GHN7</accession>
<sequence length="124" mass="14137">MNGQTLEEKLSRPIEEVLFHLGRGIALAQIELDRQSIYIQTLINQNPELKDMGLEATWYQIPEAVIDLKISIHIVEEVKNSIKKRRLFLSPMNASYKNSFNYEVSSSINIRVVPVPPPQTFEGG</sequence>
<proteinExistence type="predicted"/>
<evidence type="ECO:0000313" key="1">
    <source>
        <dbReference type="EMBL" id="MBK3332346.1"/>
    </source>
</evidence>
<dbReference type="Proteomes" id="UP000772812">
    <property type="component" value="Unassembled WGS sequence"/>
</dbReference>
<comment type="caution">
    <text evidence="1">The sequence shown here is derived from an EMBL/GenBank/DDBJ whole genome shotgun (WGS) entry which is preliminary data.</text>
</comment>
<gene>
    <name evidence="1" type="ORF">GWK41_04600</name>
</gene>